<accession>A0A0E0G7C8</accession>
<dbReference type="EnsemblPlants" id="ONIVA02G20170.1">
    <property type="protein sequence ID" value="ONIVA02G20170.1"/>
    <property type="gene ID" value="ONIVA02G20170"/>
</dbReference>
<dbReference type="OMA" id="QTRAIKP"/>
<dbReference type="Gramene" id="ONIVA02G20170.1">
    <property type="protein sequence ID" value="ONIVA02G20170.1"/>
    <property type="gene ID" value="ONIVA02G20170"/>
</dbReference>
<name>A0A0E0G7C8_ORYNI</name>
<dbReference type="Proteomes" id="UP000006591">
    <property type="component" value="Chromosome 2"/>
</dbReference>
<evidence type="ECO:0000313" key="1">
    <source>
        <dbReference type="EnsemblPlants" id="ONIVA02G20170.1"/>
    </source>
</evidence>
<keyword evidence="2" id="KW-1185">Reference proteome</keyword>
<organism evidence="1">
    <name type="scientific">Oryza nivara</name>
    <name type="common">Indian wild rice</name>
    <name type="synonym">Oryza sativa f. spontanea</name>
    <dbReference type="NCBI Taxonomy" id="4536"/>
    <lineage>
        <taxon>Eukaryota</taxon>
        <taxon>Viridiplantae</taxon>
        <taxon>Streptophyta</taxon>
        <taxon>Embryophyta</taxon>
        <taxon>Tracheophyta</taxon>
        <taxon>Spermatophyta</taxon>
        <taxon>Magnoliopsida</taxon>
        <taxon>Liliopsida</taxon>
        <taxon>Poales</taxon>
        <taxon>Poaceae</taxon>
        <taxon>BOP clade</taxon>
        <taxon>Oryzoideae</taxon>
        <taxon>Oryzeae</taxon>
        <taxon>Oryzinae</taxon>
        <taxon>Oryza</taxon>
    </lineage>
</organism>
<proteinExistence type="predicted"/>
<reference evidence="1" key="2">
    <citation type="submission" date="2018-04" db="EMBL/GenBank/DDBJ databases">
        <title>OnivRS2 (Oryza nivara Reference Sequence Version 2).</title>
        <authorList>
            <person name="Zhang J."/>
            <person name="Kudrna D."/>
            <person name="Lee S."/>
            <person name="Talag J."/>
            <person name="Rajasekar S."/>
            <person name="Welchert J."/>
            <person name="Hsing Y.-I."/>
            <person name="Wing R.A."/>
        </authorList>
    </citation>
    <scope>NUCLEOTIDE SEQUENCE [LARGE SCALE GENOMIC DNA]</scope>
    <source>
        <strain evidence="1">SL10</strain>
    </source>
</reference>
<protein>
    <submittedName>
        <fullName evidence="1">Uncharacterized protein</fullName>
    </submittedName>
</protein>
<dbReference type="HOGENOM" id="CLU_2501782_0_0_1"/>
<reference evidence="1" key="1">
    <citation type="submission" date="2015-04" db="UniProtKB">
        <authorList>
            <consortium name="EnsemblPlants"/>
        </authorList>
    </citation>
    <scope>IDENTIFICATION</scope>
    <source>
        <strain evidence="1">SL10</strain>
    </source>
</reference>
<sequence>MARRAVRPRSTPVRLATRRGQTRAIKPVRPISISFEEHPGGSVHVIYQRNIIKWNKNTYLQEKALESVSVLVASEQRQGGCRLESN</sequence>
<evidence type="ECO:0000313" key="2">
    <source>
        <dbReference type="Proteomes" id="UP000006591"/>
    </source>
</evidence>
<dbReference type="AlphaFoldDB" id="A0A0E0G7C8"/>